<keyword evidence="2" id="KW-1185">Reference proteome</keyword>
<proteinExistence type="predicted"/>
<feature type="region of interest" description="Disordered" evidence="1">
    <location>
        <begin position="143"/>
        <end position="172"/>
    </location>
</feature>
<protein>
    <submittedName>
        <fullName evidence="3">Uncharacterized protein LOC106811699</fullName>
    </submittedName>
</protein>
<reference evidence="3" key="1">
    <citation type="submission" date="2025-08" db="UniProtKB">
        <authorList>
            <consortium name="RefSeq"/>
        </authorList>
    </citation>
    <scope>IDENTIFICATION</scope>
</reference>
<evidence type="ECO:0000313" key="3">
    <source>
        <dbReference type="RefSeq" id="XP_014670891.1"/>
    </source>
</evidence>
<feature type="compositionally biased region" description="Basic and acidic residues" evidence="1">
    <location>
        <begin position="163"/>
        <end position="172"/>
    </location>
</feature>
<dbReference type="PANTHER" id="PTHR46704">
    <property type="entry name" value="CXC DOMAIN-CONTAINING PROTEIN-RELATED"/>
    <property type="match status" value="1"/>
</dbReference>
<dbReference type="PANTHER" id="PTHR46704:SF1">
    <property type="entry name" value="TELOMERE LENGTH REGULATION PROTEIN TEL2 HOMOLOG"/>
    <property type="match status" value="1"/>
</dbReference>
<evidence type="ECO:0000313" key="2">
    <source>
        <dbReference type="Proteomes" id="UP000695022"/>
    </source>
</evidence>
<dbReference type="RefSeq" id="XP_014670891.1">
    <property type="nucleotide sequence ID" value="XM_014815405.1"/>
</dbReference>
<evidence type="ECO:0000256" key="1">
    <source>
        <dbReference type="SAM" id="MobiDB-lite"/>
    </source>
</evidence>
<accession>A0ABM1EFC0</accession>
<gene>
    <name evidence="3" type="primary">LOC106811699</name>
</gene>
<dbReference type="GeneID" id="106811699"/>
<organism evidence="2 3">
    <name type="scientific">Priapulus caudatus</name>
    <name type="common">Priapulid worm</name>
    <dbReference type="NCBI Taxonomy" id="37621"/>
    <lineage>
        <taxon>Eukaryota</taxon>
        <taxon>Metazoa</taxon>
        <taxon>Ecdysozoa</taxon>
        <taxon>Scalidophora</taxon>
        <taxon>Priapulida</taxon>
        <taxon>Priapulimorpha</taxon>
        <taxon>Priapulimorphida</taxon>
        <taxon>Priapulidae</taxon>
        <taxon>Priapulus</taxon>
    </lineage>
</organism>
<sequence>MTDPFSLDEVDNDSDDPLPLINIATGVVMPQDVTRRLLSCYELGTAQMTTFVEERLNTNEVLFWNALPNLKIKTFTTLAKKKKIKTADDKTITVAADRDLFGRLVISAKSRDINLKEVLSYELSTVPYGTRTLGWQSQENHKECASVGDGDQGGCSGKTSSTDARDDNCTSD</sequence>
<dbReference type="Proteomes" id="UP000695022">
    <property type="component" value="Unplaced"/>
</dbReference>
<name>A0ABM1EFC0_PRICU</name>